<dbReference type="AlphaFoldDB" id="A0A2A7SHM4"/>
<evidence type="ECO:0000313" key="4">
    <source>
        <dbReference type="Proteomes" id="UP000220629"/>
    </source>
</evidence>
<feature type="signal peptide" evidence="1">
    <location>
        <begin position="1"/>
        <end position="25"/>
    </location>
</feature>
<evidence type="ECO:0000259" key="2">
    <source>
        <dbReference type="Pfam" id="PF04069"/>
    </source>
</evidence>
<feature type="domain" description="ABC-type glycine betaine transport system substrate-binding" evidence="2">
    <location>
        <begin position="42"/>
        <end position="325"/>
    </location>
</feature>
<protein>
    <submittedName>
        <fullName evidence="3">Proline/glycine betaine ABC transporter substrate-binding protein ProX</fullName>
    </submittedName>
</protein>
<feature type="chain" id="PRO_5043154540" evidence="1">
    <location>
        <begin position="26"/>
        <end position="342"/>
    </location>
</feature>
<reference evidence="4" key="1">
    <citation type="submission" date="2017-09" db="EMBL/GenBank/DDBJ databases">
        <title>FDA dAtabase for Regulatory Grade micrObial Sequences (FDA-ARGOS): Supporting development and validation of Infectious Disease Dx tests.</title>
        <authorList>
            <person name="Minogue T."/>
            <person name="Wolcott M."/>
            <person name="Wasieloski L."/>
            <person name="Aguilar W."/>
            <person name="Moore D."/>
            <person name="Tallon L."/>
            <person name="Sadzewicz L."/>
            <person name="Ott S."/>
            <person name="Zhao X."/>
            <person name="Nagaraj S."/>
            <person name="Vavikolanu K."/>
            <person name="Aluvathingal J."/>
            <person name="Nadendla S."/>
            <person name="Sichtig H."/>
        </authorList>
    </citation>
    <scope>NUCLEOTIDE SEQUENCE [LARGE SCALE GENOMIC DNA]</scope>
    <source>
        <strain evidence="4">FDAARGOS_390</strain>
    </source>
</reference>
<dbReference type="InterPro" id="IPR007210">
    <property type="entry name" value="ABC_Gly_betaine_transp_sub-bd"/>
</dbReference>
<dbReference type="EMBL" id="PDDY01000001">
    <property type="protein sequence ID" value="PEH43051.1"/>
    <property type="molecule type" value="Genomic_DNA"/>
</dbReference>
<dbReference type="Gene3D" id="3.40.190.10">
    <property type="entry name" value="Periplasmic binding protein-like II"/>
    <property type="match status" value="1"/>
</dbReference>
<dbReference type="Proteomes" id="UP000220629">
    <property type="component" value="Unassembled WGS sequence"/>
</dbReference>
<dbReference type="SUPFAM" id="SSF53850">
    <property type="entry name" value="Periplasmic binding protein-like II"/>
    <property type="match status" value="1"/>
</dbReference>
<gene>
    <name evidence="3" type="ORF">CRM94_13350</name>
</gene>
<dbReference type="GeneID" id="66460129"/>
<dbReference type="Gene3D" id="3.40.190.100">
    <property type="entry name" value="Glycine betaine-binding periplasmic protein, domain 2"/>
    <property type="match status" value="1"/>
</dbReference>
<comment type="caution">
    <text evidence="3">The sequence shown here is derived from an EMBL/GenBank/DDBJ whole genome shotgun (WGS) entry which is preliminary data.</text>
</comment>
<sequence length="342" mass="36491">MKRLAAACGAAALAAVMMAGVPAFAQDMPGKGRTIQYSQGDSFGGNYVATQIVMAAMKRLGYEVKLTTMNTTLFFQAVAQGDEDLATDVNFPQRELAFRAVQKDAQIVGTGMIVGGGINGYLIDKKTADAYKITNLAQLKDPKLAALFGSDGKAQLISCDPGWSCGDVVDFQLRKFGLQDTVRAVRGKYEALMVDTVARIKQGKPAFFYAWSPSWTVSSLVPGKDVVWLPTPEAALPPNMPNSGSPLVSGVKGCAGDADPCRMAMASWNWGAVGNRGFIAANPAIRSLIEQIKFPSTTWSAWEYAISKKGGSQALITQLAGDWMAGNKAQLDQWITVASQAK</sequence>
<evidence type="ECO:0000313" key="3">
    <source>
        <dbReference type="EMBL" id="PEH43051.1"/>
    </source>
</evidence>
<evidence type="ECO:0000256" key="1">
    <source>
        <dbReference type="SAM" id="SignalP"/>
    </source>
</evidence>
<dbReference type="NCBIfam" id="NF008334">
    <property type="entry name" value="PRK11119.1"/>
    <property type="match status" value="1"/>
</dbReference>
<proteinExistence type="predicted"/>
<organism evidence="3 4">
    <name type="scientific">Burkholderia gladioli</name>
    <name type="common">Pseudomonas marginata</name>
    <name type="synonym">Phytomonas marginata</name>
    <dbReference type="NCBI Taxonomy" id="28095"/>
    <lineage>
        <taxon>Bacteria</taxon>
        <taxon>Pseudomonadati</taxon>
        <taxon>Pseudomonadota</taxon>
        <taxon>Betaproteobacteria</taxon>
        <taxon>Burkholderiales</taxon>
        <taxon>Burkholderiaceae</taxon>
        <taxon>Burkholderia</taxon>
    </lineage>
</organism>
<keyword evidence="1" id="KW-0732">Signal</keyword>
<dbReference type="GO" id="GO:0022857">
    <property type="term" value="F:transmembrane transporter activity"/>
    <property type="evidence" value="ECO:0007669"/>
    <property type="project" value="InterPro"/>
</dbReference>
<dbReference type="Pfam" id="PF04069">
    <property type="entry name" value="OpuAC"/>
    <property type="match status" value="1"/>
</dbReference>
<name>A0A2A7SHM4_BURGA</name>
<dbReference type="RefSeq" id="WP_096751483.1">
    <property type="nucleotide sequence ID" value="NZ_CADEPO010000003.1"/>
</dbReference>
<dbReference type="GO" id="GO:0043190">
    <property type="term" value="C:ATP-binding cassette (ABC) transporter complex"/>
    <property type="evidence" value="ECO:0007669"/>
    <property type="project" value="InterPro"/>
</dbReference>
<accession>A0A2A7SHM4</accession>